<dbReference type="InterPro" id="IPR019448">
    <property type="entry name" value="NT-C2"/>
</dbReference>
<accession>A0A078AQI5</accession>
<reference evidence="3 4" key="1">
    <citation type="submission" date="2014-06" db="EMBL/GenBank/DDBJ databases">
        <authorList>
            <person name="Swart Estienne"/>
        </authorList>
    </citation>
    <scope>NUCLEOTIDE SEQUENCE [LARGE SCALE GENOMIC DNA]</scope>
    <source>
        <strain evidence="3 4">130c</strain>
    </source>
</reference>
<dbReference type="PROSITE" id="PS51840">
    <property type="entry name" value="C2_NT"/>
    <property type="match status" value="1"/>
</dbReference>
<keyword evidence="4" id="KW-1185">Reference proteome</keyword>
<dbReference type="Proteomes" id="UP000039865">
    <property type="component" value="Unassembled WGS sequence"/>
</dbReference>
<keyword evidence="1" id="KW-0175">Coiled coil</keyword>
<dbReference type="InParanoid" id="A0A078AQI5"/>
<name>A0A078AQI5_STYLE</name>
<dbReference type="EMBL" id="CCKQ01012791">
    <property type="protein sequence ID" value="CDW84424.1"/>
    <property type="molecule type" value="Genomic_DNA"/>
</dbReference>
<sequence>MNKPQRKVSIDLNIRSATLKVEEPMEILIVWKRGTKKIDTRSRIIDQSRPQAVFNEKFQMKTALDYDTLRRTFIKKKSDLQVWKKDMSVMLGSADFDLSKYANDERAQDDRLPLKNCTIDSSAYIEIYIKAKVLDAVPQTPSMKTTGMQLTSMPTIEERDSEADVREELERKEKEYRRNIERLEDMLDDLRRKGEEQASQQEMMNQTVIGYEPGDILEMREKEMLQLEQELMELDQQNQNFQVKSEILRSIDQAYGLESNDVNYTVEQVQKYLEKYQEMSKQAQNDLFKNQDILEHLYSFDRFDYQTL</sequence>
<evidence type="ECO:0000256" key="1">
    <source>
        <dbReference type="SAM" id="Coils"/>
    </source>
</evidence>
<feature type="domain" description="C2 NT-type" evidence="2">
    <location>
        <begin position="1"/>
        <end position="133"/>
    </location>
</feature>
<proteinExistence type="predicted"/>
<organism evidence="3 4">
    <name type="scientific">Stylonychia lemnae</name>
    <name type="common">Ciliate</name>
    <dbReference type="NCBI Taxonomy" id="5949"/>
    <lineage>
        <taxon>Eukaryota</taxon>
        <taxon>Sar</taxon>
        <taxon>Alveolata</taxon>
        <taxon>Ciliophora</taxon>
        <taxon>Intramacronucleata</taxon>
        <taxon>Spirotrichea</taxon>
        <taxon>Stichotrichia</taxon>
        <taxon>Sporadotrichida</taxon>
        <taxon>Oxytrichidae</taxon>
        <taxon>Stylonychinae</taxon>
        <taxon>Stylonychia</taxon>
    </lineage>
</organism>
<dbReference type="AlphaFoldDB" id="A0A078AQI5"/>
<dbReference type="Pfam" id="PF10358">
    <property type="entry name" value="NT-C2"/>
    <property type="match status" value="1"/>
</dbReference>
<gene>
    <name evidence="3" type="primary">Contig10727.g11477</name>
    <name evidence="3" type="ORF">STYLEM_13487</name>
</gene>
<evidence type="ECO:0000313" key="3">
    <source>
        <dbReference type="EMBL" id="CDW84424.1"/>
    </source>
</evidence>
<protein>
    <recommendedName>
        <fullName evidence="2">C2 NT-type domain-containing protein</fullName>
    </recommendedName>
</protein>
<evidence type="ECO:0000313" key="4">
    <source>
        <dbReference type="Proteomes" id="UP000039865"/>
    </source>
</evidence>
<feature type="coiled-coil region" evidence="1">
    <location>
        <begin position="159"/>
        <end position="286"/>
    </location>
</feature>
<evidence type="ECO:0000259" key="2">
    <source>
        <dbReference type="PROSITE" id="PS51840"/>
    </source>
</evidence>